<evidence type="ECO:0008006" key="3">
    <source>
        <dbReference type="Google" id="ProtNLM"/>
    </source>
</evidence>
<protein>
    <recommendedName>
        <fullName evidence="3">DUF222 domain-containing protein</fullName>
    </recommendedName>
</protein>
<dbReference type="EMBL" id="CP144913">
    <property type="protein sequence ID" value="WXB77946.1"/>
    <property type="molecule type" value="Genomic_DNA"/>
</dbReference>
<sequence length="114" mass="11888">MSTETVDPAMVELAGVVWRLGTAADAALTESMDNGMDPLGALLATGAQLTASQGLQLLGQDVALCNEPASESTDPATLIREAEQVLAGRPIEQWPAGTSGLIREVCDLMREHGL</sequence>
<dbReference type="RefSeq" id="WP_338752297.1">
    <property type="nucleotide sequence ID" value="NZ_CP144913.1"/>
</dbReference>
<organism evidence="1 2">
    <name type="scientific">Janibacter alittae</name>
    <dbReference type="NCBI Taxonomy" id="3115209"/>
    <lineage>
        <taxon>Bacteria</taxon>
        <taxon>Bacillati</taxon>
        <taxon>Actinomycetota</taxon>
        <taxon>Actinomycetes</taxon>
        <taxon>Micrococcales</taxon>
        <taxon>Intrasporangiaceae</taxon>
        <taxon>Janibacter</taxon>
    </lineage>
</organism>
<dbReference type="Proteomes" id="UP001382727">
    <property type="component" value="Chromosome"/>
</dbReference>
<evidence type="ECO:0000313" key="1">
    <source>
        <dbReference type="EMBL" id="WXB77946.1"/>
    </source>
</evidence>
<evidence type="ECO:0000313" key="2">
    <source>
        <dbReference type="Proteomes" id="UP001382727"/>
    </source>
</evidence>
<accession>A0ABZ2MLH2</accession>
<gene>
    <name evidence="1" type="ORF">V1351_07715</name>
</gene>
<proteinExistence type="predicted"/>
<keyword evidence="2" id="KW-1185">Reference proteome</keyword>
<name>A0ABZ2MLH2_9MICO</name>
<reference evidence="1 2" key="1">
    <citation type="submission" date="2024-02" db="EMBL/GenBank/DDBJ databases">
        <title>Janibacter sp. nov., isolated from gut of marine sandworm.</title>
        <authorList>
            <person name="Kim B."/>
            <person name="Jun M.O."/>
            <person name="Shin N.-R."/>
        </authorList>
    </citation>
    <scope>NUCLEOTIDE SEQUENCE [LARGE SCALE GENOMIC DNA]</scope>
    <source>
        <strain evidence="1 2">A1S7</strain>
    </source>
</reference>